<comment type="similarity">
    <text evidence="2 5">Belongs to the RecX family.</text>
</comment>
<gene>
    <name evidence="5" type="primary">recX</name>
    <name evidence="10" type="ORF">DFJ64_0440</name>
</gene>
<feature type="domain" description="RecX first three-helical" evidence="9">
    <location>
        <begin position="42"/>
        <end position="80"/>
    </location>
</feature>
<comment type="caution">
    <text evidence="10">The sequence shown here is derived from an EMBL/GenBank/DDBJ whole genome shotgun (WGS) entry which is preliminary data.</text>
</comment>
<dbReference type="PANTHER" id="PTHR33602">
    <property type="entry name" value="REGULATORY PROTEIN RECX FAMILY PROTEIN"/>
    <property type="match status" value="1"/>
</dbReference>
<proteinExistence type="inferred from homology"/>
<feature type="compositionally biased region" description="Basic residues" evidence="6">
    <location>
        <begin position="1"/>
        <end position="10"/>
    </location>
</feature>
<comment type="function">
    <text evidence="5">Modulates RecA activity.</text>
</comment>
<dbReference type="HAMAP" id="MF_01114">
    <property type="entry name" value="RecX"/>
    <property type="match status" value="1"/>
</dbReference>
<evidence type="ECO:0000256" key="2">
    <source>
        <dbReference type="ARBA" id="ARBA00009695"/>
    </source>
</evidence>
<sequence length="221" mass="24723">MNHRARRRRSVRGDLSAERTRGADGALSDDGRDIQADPEQRARAIVMRLLAHQPRTRAELERVLRRRGIPDPVIESVMDRFTDVGLIDDAAFARAWVESRHAGRGLARRALAHELRRRGVDEEHVDAAVGRLSPETELATARALVTRRLRAVSHLDGRTRTRRLMAMLVRKGYSPAMAFRAIRDVLDDRDGNLTDDERSAVEALGDAVDALEDAVESPADD</sequence>
<dbReference type="GO" id="GO:0005737">
    <property type="term" value="C:cytoplasm"/>
    <property type="evidence" value="ECO:0007669"/>
    <property type="project" value="UniProtKB-SubCell"/>
</dbReference>
<dbReference type="InterPro" id="IPR053924">
    <property type="entry name" value="RecX_HTH_2nd"/>
</dbReference>
<name>A0A3D9V0R1_THECX</name>
<evidence type="ECO:0000259" key="9">
    <source>
        <dbReference type="Pfam" id="PF21982"/>
    </source>
</evidence>
<protein>
    <recommendedName>
        <fullName evidence="3 5">Regulatory protein RecX</fullName>
    </recommendedName>
</protein>
<evidence type="ECO:0000256" key="3">
    <source>
        <dbReference type="ARBA" id="ARBA00018111"/>
    </source>
</evidence>
<reference evidence="10 11" key="1">
    <citation type="submission" date="2018-08" db="EMBL/GenBank/DDBJ databases">
        <title>Sequencing the genomes of 1000 actinobacteria strains.</title>
        <authorList>
            <person name="Klenk H.-P."/>
        </authorList>
    </citation>
    <scope>NUCLEOTIDE SEQUENCE [LARGE SCALE GENOMIC DNA]</scope>
    <source>
        <strain evidence="10 11">DSM 22891</strain>
    </source>
</reference>
<organism evidence="10 11">
    <name type="scientific">Thermasporomyces composti</name>
    <dbReference type="NCBI Taxonomy" id="696763"/>
    <lineage>
        <taxon>Bacteria</taxon>
        <taxon>Bacillati</taxon>
        <taxon>Actinomycetota</taxon>
        <taxon>Actinomycetes</taxon>
        <taxon>Propionibacteriales</taxon>
        <taxon>Nocardioidaceae</taxon>
        <taxon>Thermasporomyces</taxon>
    </lineage>
</organism>
<evidence type="ECO:0000256" key="6">
    <source>
        <dbReference type="SAM" id="MobiDB-lite"/>
    </source>
</evidence>
<evidence type="ECO:0000313" key="10">
    <source>
        <dbReference type="EMBL" id="REF35069.1"/>
    </source>
</evidence>
<feature type="domain" description="RecX second three-helical" evidence="7">
    <location>
        <begin position="88"/>
        <end position="128"/>
    </location>
</feature>
<feature type="domain" description="RecX third three-helical" evidence="8">
    <location>
        <begin position="135"/>
        <end position="182"/>
    </location>
</feature>
<dbReference type="Pfam" id="PF21982">
    <property type="entry name" value="RecX_HTH1"/>
    <property type="match status" value="1"/>
</dbReference>
<dbReference type="InterPro" id="IPR053926">
    <property type="entry name" value="RecX_HTH_1st"/>
</dbReference>
<comment type="subcellular location">
    <subcellularLocation>
        <location evidence="1 5">Cytoplasm</location>
    </subcellularLocation>
</comment>
<dbReference type="Gene3D" id="1.10.10.10">
    <property type="entry name" value="Winged helix-like DNA-binding domain superfamily/Winged helix DNA-binding domain"/>
    <property type="match status" value="3"/>
</dbReference>
<feature type="compositionally biased region" description="Basic and acidic residues" evidence="6">
    <location>
        <begin position="11"/>
        <end position="22"/>
    </location>
</feature>
<dbReference type="RefSeq" id="WP_245940910.1">
    <property type="nucleotide sequence ID" value="NZ_QTUC01000001.1"/>
</dbReference>
<feature type="region of interest" description="Disordered" evidence="6">
    <location>
        <begin position="1"/>
        <end position="37"/>
    </location>
</feature>
<evidence type="ECO:0000256" key="4">
    <source>
        <dbReference type="ARBA" id="ARBA00022490"/>
    </source>
</evidence>
<dbReference type="EMBL" id="QTUC01000001">
    <property type="protein sequence ID" value="REF35069.1"/>
    <property type="molecule type" value="Genomic_DNA"/>
</dbReference>
<dbReference type="Pfam" id="PF21981">
    <property type="entry name" value="RecX_HTH3"/>
    <property type="match status" value="1"/>
</dbReference>
<evidence type="ECO:0000256" key="1">
    <source>
        <dbReference type="ARBA" id="ARBA00004496"/>
    </source>
</evidence>
<dbReference type="AlphaFoldDB" id="A0A3D9V0R1"/>
<keyword evidence="11" id="KW-1185">Reference proteome</keyword>
<evidence type="ECO:0000313" key="11">
    <source>
        <dbReference type="Proteomes" id="UP000256485"/>
    </source>
</evidence>
<accession>A0A3D9V0R1</accession>
<dbReference type="InterPro" id="IPR036388">
    <property type="entry name" value="WH-like_DNA-bd_sf"/>
</dbReference>
<dbReference type="GO" id="GO:0006282">
    <property type="term" value="P:regulation of DNA repair"/>
    <property type="evidence" value="ECO:0007669"/>
    <property type="project" value="UniProtKB-UniRule"/>
</dbReference>
<evidence type="ECO:0000259" key="8">
    <source>
        <dbReference type="Pfam" id="PF21981"/>
    </source>
</evidence>
<dbReference type="InterPro" id="IPR053925">
    <property type="entry name" value="RecX_HTH_3rd"/>
</dbReference>
<keyword evidence="4 5" id="KW-0963">Cytoplasm</keyword>
<dbReference type="Proteomes" id="UP000256485">
    <property type="component" value="Unassembled WGS sequence"/>
</dbReference>
<dbReference type="Pfam" id="PF02631">
    <property type="entry name" value="RecX_HTH2"/>
    <property type="match status" value="1"/>
</dbReference>
<evidence type="ECO:0000256" key="5">
    <source>
        <dbReference type="HAMAP-Rule" id="MF_01114"/>
    </source>
</evidence>
<dbReference type="InterPro" id="IPR003783">
    <property type="entry name" value="Regulatory_RecX"/>
</dbReference>
<dbReference type="PANTHER" id="PTHR33602:SF1">
    <property type="entry name" value="REGULATORY PROTEIN RECX FAMILY PROTEIN"/>
    <property type="match status" value="1"/>
</dbReference>
<evidence type="ECO:0000259" key="7">
    <source>
        <dbReference type="Pfam" id="PF02631"/>
    </source>
</evidence>